<dbReference type="GO" id="GO:0016779">
    <property type="term" value="F:nucleotidyltransferase activity"/>
    <property type="evidence" value="ECO:0007669"/>
    <property type="project" value="UniProtKB-KW"/>
</dbReference>
<evidence type="ECO:0000313" key="8">
    <source>
        <dbReference type="EMBL" id="QDT43468.1"/>
    </source>
</evidence>
<organism evidence="8 9">
    <name type="scientific">Gimesia alba</name>
    <dbReference type="NCBI Taxonomy" id="2527973"/>
    <lineage>
        <taxon>Bacteria</taxon>
        <taxon>Pseudomonadati</taxon>
        <taxon>Planctomycetota</taxon>
        <taxon>Planctomycetia</taxon>
        <taxon>Planctomycetales</taxon>
        <taxon>Planctomycetaceae</taxon>
        <taxon>Gimesia</taxon>
    </lineage>
</organism>
<evidence type="ECO:0000259" key="7">
    <source>
        <dbReference type="PROSITE" id="PS50880"/>
    </source>
</evidence>
<dbReference type="GO" id="GO:0000428">
    <property type="term" value="C:DNA-directed RNA polymerase complex"/>
    <property type="evidence" value="ECO:0007669"/>
    <property type="project" value="UniProtKB-KW"/>
</dbReference>
<evidence type="ECO:0000256" key="4">
    <source>
        <dbReference type="ARBA" id="ARBA00022695"/>
    </source>
</evidence>
<dbReference type="SUPFAM" id="SSF56731">
    <property type="entry name" value="DNA primase core"/>
    <property type="match status" value="1"/>
</dbReference>
<dbReference type="Proteomes" id="UP000317171">
    <property type="component" value="Chromosome"/>
</dbReference>
<protein>
    <recommendedName>
        <fullName evidence="7">Toprim domain-containing protein</fullName>
    </recommendedName>
</protein>
<dbReference type="RefSeq" id="WP_145218176.1">
    <property type="nucleotide sequence ID" value="NZ_CP036269.1"/>
</dbReference>
<evidence type="ECO:0000313" key="9">
    <source>
        <dbReference type="Proteomes" id="UP000317171"/>
    </source>
</evidence>
<dbReference type="KEGG" id="gaz:Pan241w_35690"/>
<reference evidence="8 9" key="1">
    <citation type="submission" date="2019-02" db="EMBL/GenBank/DDBJ databases">
        <title>Deep-cultivation of Planctomycetes and their phenomic and genomic characterization uncovers novel biology.</title>
        <authorList>
            <person name="Wiegand S."/>
            <person name="Jogler M."/>
            <person name="Boedeker C."/>
            <person name="Pinto D."/>
            <person name="Vollmers J."/>
            <person name="Rivas-Marin E."/>
            <person name="Kohn T."/>
            <person name="Peeters S.H."/>
            <person name="Heuer A."/>
            <person name="Rast P."/>
            <person name="Oberbeckmann S."/>
            <person name="Bunk B."/>
            <person name="Jeske O."/>
            <person name="Meyerdierks A."/>
            <person name="Storesund J.E."/>
            <person name="Kallscheuer N."/>
            <person name="Luecker S."/>
            <person name="Lage O.M."/>
            <person name="Pohl T."/>
            <person name="Merkel B.J."/>
            <person name="Hornburger P."/>
            <person name="Mueller R.-W."/>
            <person name="Bruemmer F."/>
            <person name="Labrenz M."/>
            <person name="Spormann A.M."/>
            <person name="Op den Camp H."/>
            <person name="Overmann J."/>
            <person name="Amann R."/>
            <person name="Jetten M.S.M."/>
            <person name="Mascher T."/>
            <person name="Medema M.H."/>
            <person name="Devos D.P."/>
            <person name="Kaster A.-K."/>
            <person name="Ovreas L."/>
            <person name="Rohde M."/>
            <person name="Galperin M.Y."/>
            <person name="Jogler C."/>
        </authorList>
    </citation>
    <scope>NUCLEOTIDE SEQUENCE [LARGE SCALE GENOMIC DNA]</scope>
    <source>
        <strain evidence="8 9">Pan241w</strain>
    </source>
</reference>
<dbReference type="GO" id="GO:0003677">
    <property type="term" value="F:DNA binding"/>
    <property type="evidence" value="ECO:0007669"/>
    <property type="project" value="InterPro"/>
</dbReference>
<gene>
    <name evidence="8" type="ORF">Pan241w_35690</name>
</gene>
<evidence type="ECO:0000256" key="5">
    <source>
        <dbReference type="ARBA" id="ARBA00022705"/>
    </source>
</evidence>
<dbReference type="OrthoDB" id="241515at2"/>
<evidence type="ECO:0000256" key="2">
    <source>
        <dbReference type="ARBA" id="ARBA00022515"/>
    </source>
</evidence>
<keyword evidence="5" id="KW-0235">DNA replication</keyword>
<keyword evidence="1" id="KW-0240">DNA-directed RNA polymerase</keyword>
<keyword evidence="6" id="KW-0804">Transcription</keyword>
<name>A0A517RHX0_9PLAN</name>
<keyword evidence="4" id="KW-0548">Nucleotidyltransferase</keyword>
<evidence type="ECO:0000256" key="1">
    <source>
        <dbReference type="ARBA" id="ARBA00022478"/>
    </source>
</evidence>
<dbReference type="GO" id="GO:1990077">
    <property type="term" value="C:primosome complex"/>
    <property type="evidence" value="ECO:0007669"/>
    <property type="project" value="UniProtKB-KW"/>
</dbReference>
<dbReference type="Gene3D" id="3.90.580.10">
    <property type="entry name" value="Zinc finger, CHC2-type domain"/>
    <property type="match status" value="1"/>
</dbReference>
<dbReference type="GO" id="GO:0006269">
    <property type="term" value="P:DNA replication, synthesis of primer"/>
    <property type="evidence" value="ECO:0007669"/>
    <property type="project" value="UniProtKB-KW"/>
</dbReference>
<dbReference type="CDD" id="cd00188">
    <property type="entry name" value="TOPRIM"/>
    <property type="match status" value="1"/>
</dbReference>
<dbReference type="Pfam" id="PF13155">
    <property type="entry name" value="Toprim_2"/>
    <property type="match status" value="1"/>
</dbReference>
<dbReference type="Gene3D" id="3.40.1360.10">
    <property type="match status" value="1"/>
</dbReference>
<feature type="domain" description="Toprim" evidence="7">
    <location>
        <begin position="290"/>
        <end position="374"/>
    </location>
</feature>
<dbReference type="SMART" id="SM00493">
    <property type="entry name" value="TOPRIM"/>
    <property type="match status" value="1"/>
</dbReference>
<dbReference type="PROSITE" id="PS50880">
    <property type="entry name" value="TOPRIM"/>
    <property type="match status" value="1"/>
</dbReference>
<dbReference type="EMBL" id="CP036269">
    <property type="protein sequence ID" value="QDT43468.1"/>
    <property type="molecule type" value="Genomic_DNA"/>
</dbReference>
<keyword evidence="3" id="KW-0808">Transferase</keyword>
<evidence type="ECO:0000256" key="6">
    <source>
        <dbReference type="ARBA" id="ARBA00023163"/>
    </source>
</evidence>
<sequence length="405" mass="45975">MSSEKARFVEIDQLQQQADLEDVCRFYGVDPGPLQQIGKDIRTRCFLNCGKCEETGNRAIAIDSNSPVKRWRCHQYGCGKGGNLVTMCDLMKPGTNYGGKSPKRERFIEIREDLRRIIGGSSTETTEKETPSEVQPAEEPLVNVPLVNHPNERARGLIHLDERFIVIPDENMNRHAAAYVRKHPFLTPEVCREHRCGYLPRPGSGDDFRGGILQGDWVYCYPNEQGEPLAWFGRNLQYEKQHAAWVVGGRTEKEPAKFRFPKGFHRGLEVYGQHDWGKEDVQRRIRDEIGVLIVVEGPNDRIALSTLGIDAFAICSNVITREQARRISDQAREIGVPVGVMFDNDMEGENGARVSIPLLAEFGPVQYIWTSAICDGNYKNRQPESVLLDEWPLIINNLDVRTRQK</sequence>
<dbReference type="InterPro" id="IPR006171">
    <property type="entry name" value="TOPRIM_dom"/>
</dbReference>
<keyword evidence="9" id="KW-1185">Reference proteome</keyword>
<dbReference type="AlphaFoldDB" id="A0A517RHX0"/>
<proteinExistence type="predicted"/>
<keyword evidence="2" id="KW-0639">Primosome</keyword>
<accession>A0A517RHX0</accession>
<evidence type="ECO:0000256" key="3">
    <source>
        <dbReference type="ARBA" id="ARBA00022679"/>
    </source>
</evidence>
<dbReference type="GO" id="GO:0008270">
    <property type="term" value="F:zinc ion binding"/>
    <property type="evidence" value="ECO:0007669"/>
    <property type="project" value="InterPro"/>
</dbReference>
<dbReference type="InterPro" id="IPR036977">
    <property type="entry name" value="DNA_primase_Znf_CHC2"/>
</dbReference>